<dbReference type="InterPro" id="IPR002110">
    <property type="entry name" value="Ankyrin_rpt"/>
</dbReference>
<dbReference type="SUPFAM" id="SSF48403">
    <property type="entry name" value="Ankyrin repeat"/>
    <property type="match status" value="1"/>
</dbReference>
<evidence type="ECO:0000313" key="2">
    <source>
        <dbReference type="Proteomes" id="UP000823941"/>
    </source>
</evidence>
<dbReference type="EMBL" id="JAHIBW010000011">
    <property type="protein sequence ID" value="KAG7306614.1"/>
    <property type="molecule type" value="Genomic_DNA"/>
</dbReference>
<sequence>MHTSDTVVASVRVWGGHSLLSAAVLRCPRRPVLARSLVQCVRAAAASKMDGRTIVFQQTDLRGDNLLCACARRGDACSDVLSELVREPGVRLFDVDHCNAEVWSARTRGDACSDVLSELVRDGRVRLFDVDHCNAEGYTALHVACKTHSASLSCLHTVHVLIAHGGADLWKGDIKGGDTACHLAVNSVHCALSLVMALFKHADRSEWKRLAHKQNRSSVTPLEYARSATKSTTRQNYPQEVLNFLKKCR</sequence>
<accession>A0ABQ7QNJ5</accession>
<evidence type="ECO:0000313" key="1">
    <source>
        <dbReference type="EMBL" id="KAG7306614.1"/>
    </source>
</evidence>
<dbReference type="Gene3D" id="1.25.40.20">
    <property type="entry name" value="Ankyrin repeat-containing domain"/>
    <property type="match status" value="1"/>
</dbReference>
<protein>
    <submittedName>
        <fullName evidence="1">Uncharacterized protein</fullName>
    </submittedName>
</protein>
<dbReference type="InterPro" id="IPR036770">
    <property type="entry name" value="Ankyrin_rpt-contain_sf"/>
</dbReference>
<reference evidence="1 2" key="1">
    <citation type="submission" date="2021-06" db="EMBL/GenBank/DDBJ databases">
        <title>A haploid diamondback moth (Plutella xylostella L.) genome assembly resolves 31 chromosomes and identifies a diamide resistance mutation.</title>
        <authorList>
            <person name="Ward C.M."/>
            <person name="Perry K.D."/>
            <person name="Baker G."/>
            <person name="Powis K."/>
            <person name="Heckel D.G."/>
            <person name="Baxter S.W."/>
        </authorList>
    </citation>
    <scope>NUCLEOTIDE SEQUENCE [LARGE SCALE GENOMIC DNA]</scope>
    <source>
        <strain evidence="1 2">LV</strain>
        <tissue evidence="1">Single pupa</tissue>
    </source>
</reference>
<keyword evidence="2" id="KW-1185">Reference proteome</keyword>
<gene>
    <name evidence="1" type="ORF">JYU34_007985</name>
</gene>
<name>A0ABQ7QNJ5_PLUXY</name>
<organism evidence="1 2">
    <name type="scientific">Plutella xylostella</name>
    <name type="common">Diamondback moth</name>
    <name type="synonym">Plutella maculipennis</name>
    <dbReference type="NCBI Taxonomy" id="51655"/>
    <lineage>
        <taxon>Eukaryota</taxon>
        <taxon>Metazoa</taxon>
        <taxon>Ecdysozoa</taxon>
        <taxon>Arthropoda</taxon>
        <taxon>Hexapoda</taxon>
        <taxon>Insecta</taxon>
        <taxon>Pterygota</taxon>
        <taxon>Neoptera</taxon>
        <taxon>Endopterygota</taxon>
        <taxon>Lepidoptera</taxon>
        <taxon>Glossata</taxon>
        <taxon>Ditrysia</taxon>
        <taxon>Yponomeutoidea</taxon>
        <taxon>Plutellidae</taxon>
        <taxon>Plutella</taxon>
    </lineage>
</organism>
<comment type="caution">
    <text evidence="1">The sequence shown here is derived from an EMBL/GenBank/DDBJ whole genome shotgun (WGS) entry which is preliminary data.</text>
</comment>
<proteinExistence type="predicted"/>
<dbReference type="Proteomes" id="UP000823941">
    <property type="component" value="Chromosome 11"/>
</dbReference>
<dbReference type="Pfam" id="PF00023">
    <property type="entry name" value="Ank"/>
    <property type="match status" value="1"/>
</dbReference>